<reference evidence="2 3" key="1">
    <citation type="submission" date="2018-10" db="EMBL/GenBank/DDBJ databases">
        <title>Draft Genome Sequence of Bacteroides sp. KCTC 15687.</title>
        <authorList>
            <person name="Yu S.Y."/>
            <person name="Kim J.S."/>
            <person name="Oh B.S."/>
            <person name="Park S.H."/>
            <person name="Kang S.W."/>
            <person name="Park J.E."/>
            <person name="Choi S.H."/>
            <person name="Han K.I."/>
            <person name="Lee K.C."/>
            <person name="Eom M.K."/>
            <person name="Suh M.K."/>
            <person name="Lee D.H."/>
            <person name="Yoon H."/>
            <person name="Kim B."/>
            <person name="Yang S.J."/>
            <person name="Lee J.S."/>
            <person name="Lee J.H."/>
        </authorList>
    </citation>
    <scope>NUCLEOTIDE SEQUENCE [LARGE SCALE GENOMIC DNA]</scope>
    <source>
        <strain evidence="2 3">KCTC 15687</strain>
    </source>
</reference>
<feature type="signal peptide" evidence="1">
    <location>
        <begin position="1"/>
        <end position="18"/>
    </location>
</feature>
<keyword evidence="3" id="KW-1185">Reference proteome</keyword>
<sequence>MKKLLIMMALSVSMLINAQTTNFFEPVKEIALRVPSVPIVVTDPYFQFGLLMTN</sequence>
<name>A0A401LYD4_9BACE</name>
<comment type="caution">
    <text evidence="2">The sequence shown here is derived from an EMBL/GenBank/DDBJ whole genome shotgun (WGS) entry which is preliminary data.</text>
</comment>
<dbReference type="EMBL" id="BHWB01000012">
    <property type="protein sequence ID" value="GCB36474.1"/>
    <property type="molecule type" value="Genomic_DNA"/>
</dbReference>
<gene>
    <name evidence="2" type="ORF">KGMB02408_34190</name>
</gene>
<feature type="chain" id="PRO_5019471788" evidence="1">
    <location>
        <begin position="19"/>
        <end position="54"/>
    </location>
</feature>
<proteinExistence type="predicted"/>
<dbReference type="Proteomes" id="UP000288079">
    <property type="component" value="Unassembled WGS sequence"/>
</dbReference>
<organism evidence="2 3">
    <name type="scientific">Bacteroides faecalis</name>
    <dbReference type="NCBI Taxonomy" id="2447885"/>
    <lineage>
        <taxon>Bacteria</taxon>
        <taxon>Pseudomonadati</taxon>
        <taxon>Bacteroidota</taxon>
        <taxon>Bacteroidia</taxon>
        <taxon>Bacteroidales</taxon>
        <taxon>Bacteroidaceae</taxon>
        <taxon>Bacteroides</taxon>
    </lineage>
</organism>
<keyword evidence="1" id="KW-0732">Signal</keyword>
<evidence type="ECO:0000313" key="3">
    <source>
        <dbReference type="Proteomes" id="UP000288079"/>
    </source>
</evidence>
<protein>
    <submittedName>
        <fullName evidence="2">Uncharacterized protein</fullName>
    </submittedName>
</protein>
<accession>A0A401LYD4</accession>
<dbReference type="AlphaFoldDB" id="A0A401LYD4"/>
<evidence type="ECO:0000313" key="2">
    <source>
        <dbReference type="EMBL" id="GCB36474.1"/>
    </source>
</evidence>
<evidence type="ECO:0000256" key="1">
    <source>
        <dbReference type="SAM" id="SignalP"/>
    </source>
</evidence>